<organism evidence="2 3">
    <name type="scientific">Candidatus Endolissoclinum faulkneri L2</name>
    <dbReference type="NCBI Taxonomy" id="1193729"/>
    <lineage>
        <taxon>Bacteria</taxon>
        <taxon>Pseudomonadati</taxon>
        <taxon>Pseudomonadota</taxon>
        <taxon>Alphaproteobacteria</taxon>
        <taxon>Rhodospirillales</taxon>
        <taxon>Rhodospirillaceae</taxon>
        <taxon>Candidatus Endolissoclinum</taxon>
    </lineage>
</organism>
<feature type="transmembrane region" description="Helical" evidence="1">
    <location>
        <begin position="20"/>
        <end position="39"/>
    </location>
</feature>
<dbReference type="AlphaFoldDB" id="K7Z5P4"/>
<sequence length="44" mass="5210">MNEQIRGYPAYYKTTSVNKICHLFLILMLFYLTKINLFTESSCT</sequence>
<proteinExistence type="predicted"/>
<name>K7Z5P4_9PROT</name>
<protein>
    <submittedName>
        <fullName evidence="2">Uncharacterized protein</fullName>
    </submittedName>
</protein>
<evidence type="ECO:0000256" key="1">
    <source>
        <dbReference type="SAM" id="Phobius"/>
    </source>
</evidence>
<evidence type="ECO:0000313" key="3">
    <source>
        <dbReference type="Proteomes" id="UP000010077"/>
    </source>
</evidence>
<keyword evidence="1" id="KW-0472">Membrane</keyword>
<keyword evidence="1" id="KW-1133">Transmembrane helix</keyword>
<dbReference type="Proteomes" id="UP000010077">
    <property type="component" value="Chromosome"/>
</dbReference>
<keyword evidence="1" id="KW-0812">Transmembrane</keyword>
<accession>K7Z5P4</accession>
<evidence type="ECO:0000313" key="2">
    <source>
        <dbReference type="EMBL" id="AFX99388.1"/>
    </source>
</evidence>
<keyword evidence="3" id="KW-1185">Reference proteome</keyword>
<gene>
    <name evidence="2" type="ORF">A1OE_1212</name>
</gene>
<reference evidence="2 3" key="1">
    <citation type="journal article" date="2012" name="Proc. Natl. Acad. Sci. U.S.A.">
        <title>Genome streamlining and chemical defense in a coral reef symbiosis.</title>
        <authorList>
            <person name="Kwan J.C."/>
            <person name="Donia M.S."/>
            <person name="Han A.W."/>
            <person name="Hirose E."/>
            <person name="Haygood M.G."/>
            <person name="Schmidt E.W."/>
        </authorList>
    </citation>
    <scope>NUCLEOTIDE SEQUENCE [LARGE SCALE GENOMIC DNA]</scope>
    <source>
        <strain evidence="2 3">L2</strain>
    </source>
</reference>
<dbReference type="EMBL" id="CP003539">
    <property type="protein sequence ID" value="AFX99388.1"/>
    <property type="molecule type" value="Genomic_DNA"/>
</dbReference>
<dbReference type="KEGG" id="thal:A1OE_1212"/>
<dbReference type="HOGENOM" id="CLU_3213814_0_0_5"/>